<dbReference type="eggNOG" id="COG2304">
    <property type="taxonomic scope" value="Bacteria"/>
</dbReference>
<dbReference type="AlphaFoldDB" id="Q30YT1"/>
<organism evidence="2 3">
    <name type="scientific">Oleidesulfovibrio alaskensis (strain ATCC BAA-1058 / DSM 17464 / G20)</name>
    <name type="common">Desulfovibrio alaskensis</name>
    <dbReference type="NCBI Taxonomy" id="207559"/>
    <lineage>
        <taxon>Bacteria</taxon>
        <taxon>Pseudomonadati</taxon>
        <taxon>Thermodesulfobacteriota</taxon>
        <taxon>Desulfovibrionia</taxon>
        <taxon>Desulfovibrionales</taxon>
        <taxon>Desulfovibrionaceae</taxon>
        <taxon>Oleidesulfovibrio</taxon>
    </lineage>
</organism>
<dbReference type="SUPFAM" id="SSF53300">
    <property type="entry name" value="vWA-like"/>
    <property type="match status" value="1"/>
</dbReference>
<sequence length="402" mass="43174">MAVLLPVILGIMGLGLDSGMLYLSHSRLQAAVDAAALAGSLQLPYDPAMDKGLVRAAVDEYMHANFPQAVVQSVLPGAEERSVTVNAEATVGTIFMGALGIGSSTVRAQASAGYNNLEVVFVIDNSGSMKGSPINETNAAATRLVDLIMPEGMATSVKIGLVPFRGKVRIPADVDGLPSGCRNADGSLNEDGLLDEYKKPEYRYPYNDRLRVTPYSCSSIPLTQGLTADRATITQAIGRQDARGDSSGTVISEGLKWARHVLTPEAPFTEGSSAKDMRKVIILLTDGDTEDGNCGGNYSVYYRPNNYWTNAYYGMMDMDSHCEDGGVLNNAMLSEAALAKDAGIEIFAIRYGSSDAVDRNLMRAVASSKEGTDDHYFDAPSPYDIDDVFKLIGRQLGWRLLR</sequence>
<keyword evidence="3" id="KW-1185">Reference proteome</keyword>
<dbReference type="Pfam" id="PF13400">
    <property type="entry name" value="Tad"/>
    <property type="match status" value="1"/>
</dbReference>
<dbReference type="DNASU" id="3757384"/>
<dbReference type="Proteomes" id="UP000002710">
    <property type="component" value="Chromosome"/>
</dbReference>
<dbReference type="InterPro" id="IPR028087">
    <property type="entry name" value="Tad_N"/>
</dbReference>
<dbReference type="EMBL" id="CP000112">
    <property type="protein sequence ID" value="ABB39165.1"/>
    <property type="molecule type" value="Genomic_DNA"/>
</dbReference>
<dbReference type="InterPro" id="IPR036465">
    <property type="entry name" value="vWFA_dom_sf"/>
</dbReference>
<reference evidence="2 3" key="1">
    <citation type="journal article" date="2011" name="J. Bacteriol.">
        <title>Complete genome sequence and updated annotation of Desulfovibrio alaskensis G20.</title>
        <authorList>
            <person name="Hauser L.J."/>
            <person name="Land M.L."/>
            <person name="Brown S.D."/>
            <person name="Larimer F."/>
            <person name="Keller K.L."/>
            <person name="Rapp-Giles B.J."/>
            <person name="Price M.N."/>
            <person name="Lin M."/>
            <person name="Bruce D.C."/>
            <person name="Detter J.C."/>
            <person name="Tapia R."/>
            <person name="Han C.S."/>
            <person name="Goodwin L.A."/>
            <person name="Cheng J.F."/>
            <person name="Pitluck S."/>
            <person name="Copeland A."/>
            <person name="Lucas S."/>
            <person name="Nolan M."/>
            <person name="Lapidus A.L."/>
            <person name="Palumbo A.V."/>
            <person name="Wall J.D."/>
        </authorList>
    </citation>
    <scope>NUCLEOTIDE SEQUENCE [LARGE SCALE GENOMIC DNA]</scope>
    <source>
        <strain evidence="3">ATCC BAA 1058 / DSM 17464 / G20</strain>
    </source>
</reference>
<dbReference type="KEGG" id="dde:Dde_2368"/>
<accession>Q30YT1</accession>
<dbReference type="InterPro" id="IPR002035">
    <property type="entry name" value="VWF_A"/>
</dbReference>
<feature type="domain" description="VWFA" evidence="1">
    <location>
        <begin position="118"/>
        <end position="392"/>
    </location>
</feature>
<dbReference type="STRING" id="207559.Dde_2368"/>
<dbReference type="HOGENOM" id="CLU_026005_0_0_7"/>
<evidence type="ECO:0000313" key="3">
    <source>
        <dbReference type="Proteomes" id="UP000002710"/>
    </source>
</evidence>
<gene>
    <name evidence="2" type="ordered locus">Dde_2368</name>
</gene>
<evidence type="ECO:0000313" key="2">
    <source>
        <dbReference type="EMBL" id="ABB39165.1"/>
    </source>
</evidence>
<evidence type="ECO:0000259" key="1">
    <source>
        <dbReference type="PROSITE" id="PS50234"/>
    </source>
</evidence>
<protein>
    <recommendedName>
        <fullName evidence="1">VWFA domain-containing protein</fullName>
    </recommendedName>
</protein>
<dbReference type="CDD" id="cd00198">
    <property type="entry name" value="vWFA"/>
    <property type="match status" value="1"/>
</dbReference>
<dbReference type="SMART" id="SM00327">
    <property type="entry name" value="VWA"/>
    <property type="match status" value="1"/>
</dbReference>
<name>Q30YT1_OLEA2</name>
<dbReference type="Gene3D" id="3.40.50.410">
    <property type="entry name" value="von Willebrand factor, type A domain"/>
    <property type="match status" value="1"/>
</dbReference>
<proteinExistence type="predicted"/>
<dbReference type="PROSITE" id="PS50234">
    <property type="entry name" value="VWFA"/>
    <property type="match status" value="1"/>
</dbReference>